<dbReference type="InterPro" id="IPR016134">
    <property type="entry name" value="Dockerin_dom"/>
</dbReference>
<dbReference type="CDD" id="cd14256">
    <property type="entry name" value="Dockerin_I"/>
    <property type="match status" value="1"/>
</dbReference>
<gene>
    <name evidence="2" type="ORF">LCGC14_0103030</name>
</gene>
<feature type="domain" description="Dockerin" evidence="1">
    <location>
        <begin position="284"/>
        <end position="345"/>
    </location>
</feature>
<protein>
    <recommendedName>
        <fullName evidence="1">Dockerin domain-containing protein</fullName>
    </recommendedName>
</protein>
<dbReference type="SUPFAM" id="SSF63446">
    <property type="entry name" value="Type I dockerin domain"/>
    <property type="match status" value="1"/>
</dbReference>
<organism evidence="2">
    <name type="scientific">marine sediment metagenome</name>
    <dbReference type="NCBI Taxonomy" id="412755"/>
    <lineage>
        <taxon>unclassified sequences</taxon>
        <taxon>metagenomes</taxon>
        <taxon>ecological metagenomes</taxon>
    </lineage>
</organism>
<dbReference type="Gene3D" id="1.10.1330.10">
    <property type="entry name" value="Dockerin domain"/>
    <property type="match status" value="1"/>
</dbReference>
<comment type="caution">
    <text evidence="2">The sequence shown here is derived from an EMBL/GenBank/DDBJ whole genome shotgun (WGS) entry which is preliminary data.</text>
</comment>
<dbReference type="EMBL" id="LAZR01000029">
    <property type="protein sequence ID" value="KKO02853.1"/>
    <property type="molecule type" value="Genomic_DNA"/>
</dbReference>
<dbReference type="PROSITE" id="PS00018">
    <property type="entry name" value="EF_HAND_1"/>
    <property type="match status" value="1"/>
</dbReference>
<name>A0A0F9VSG8_9ZZZZ</name>
<accession>A0A0F9VSG8</accession>
<dbReference type="InterPro" id="IPR018247">
    <property type="entry name" value="EF_Hand_1_Ca_BS"/>
</dbReference>
<reference evidence="2" key="1">
    <citation type="journal article" date="2015" name="Nature">
        <title>Complex archaea that bridge the gap between prokaryotes and eukaryotes.</title>
        <authorList>
            <person name="Spang A."/>
            <person name="Saw J.H."/>
            <person name="Jorgensen S.L."/>
            <person name="Zaremba-Niedzwiedzka K."/>
            <person name="Martijn J."/>
            <person name="Lind A.E."/>
            <person name="van Eijk R."/>
            <person name="Schleper C."/>
            <person name="Guy L."/>
            <person name="Ettema T.J."/>
        </authorList>
    </citation>
    <scope>NUCLEOTIDE SEQUENCE</scope>
</reference>
<dbReference type="InterPro" id="IPR036439">
    <property type="entry name" value="Dockerin_dom_sf"/>
</dbReference>
<evidence type="ECO:0000259" key="1">
    <source>
        <dbReference type="PROSITE" id="PS51766"/>
    </source>
</evidence>
<evidence type="ECO:0000313" key="2">
    <source>
        <dbReference type="EMBL" id="KKO02853.1"/>
    </source>
</evidence>
<proteinExistence type="predicted"/>
<sequence length="345" mass="37273">MKPFINYFLSLIIILIFLGVTSFFHIHAAEETVTISATVEDCGNDVKGGDEQCDGSDLNGETCVSRGFTGGTLSCNDNCTFNTFGCSSGGGGGGGAYIPPPPQTAVNFSGRAYPLSKVTVLKDGQVAITTIAGPDANFYISLSGLSSGNYIFSVYGEDNKQRRSSLFTFPVFVTRGAITTISGIFLAPTIDVDKSEVKRGDNIAIFGQSAPQGEITISINSEEEIFVKTNTDADGIYLYNFDTSPLAIRQHLTKSKVAADGIISSFSKTVTFNVGTKTVFKEKPEFLKGDLNNDGRVNLVDFSIAAYWYKRSISAEFARKEAERLNNDGKIDLVDFSIMAFYWTG</sequence>
<dbReference type="AlphaFoldDB" id="A0A0F9VSG8"/>
<dbReference type="PROSITE" id="PS51766">
    <property type="entry name" value="DOCKERIN"/>
    <property type="match status" value="1"/>
</dbReference>
<dbReference type="GO" id="GO:0000272">
    <property type="term" value="P:polysaccharide catabolic process"/>
    <property type="evidence" value="ECO:0007669"/>
    <property type="project" value="InterPro"/>
</dbReference>